<dbReference type="PANTHER" id="PTHR10285">
    <property type="entry name" value="URIDINE KINASE"/>
    <property type="match status" value="1"/>
</dbReference>
<dbReference type="InterPro" id="IPR006083">
    <property type="entry name" value="PRK/URK"/>
</dbReference>
<evidence type="ECO:0000259" key="1">
    <source>
        <dbReference type="Pfam" id="PF00485"/>
    </source>
</evidence>
<dbReference type="Proteomes" id="UP000270021">
    <property type="component" value="Chromosome"/>
</dbReference>
<dbReference type="RefSeq" id="WP_126042354.1">
    <property type="nucleotide sequence ID" value="NZ_CP034438.1"/>
</dbReference>
<dbReference type="OrthoDB" id="3192509at2"/>
<dbReference type="KEGG" id="fsl:EJO69_04955"/>
<keyword evidence="2" id="KW-0418">Kinase</keyword>
<dbReference type="InterPro" id="IPR027417">
    <property type="entry name" value="P-loop_NTPase"/>
</dbReference>
<reference evidence="2 3" key="1">
    <citation type="submission" date="2018-12" db="EMBL/GenBank/DDBJ databases">
        <title>Complete genome sequence of Flaviflexus salsibiostraticola KCTC 33148.</title>
        <authorList>
            <person name="Bae J.-W."/>
        </authorList>
    </citation>
    <scope>NUCLEOTIDE SEQUENCE [LARGE SCALE GENOMIC DNA]</scope>
    <source>
        <strain evidence="2 3">KCTC 33148</strain>
    </source>
</reference>
<dbReference type="GO" id="GO:0005524">
    <property type="term" value="F:ATP binding"/>
    <property type="evidence" value="ECO:0007669"/>
    <property type="project" value="InterPro"/>
</dbReference>
<evidence type="ECO:0000313" key="2">
    <source>
        <dbReference type="EMBL" id="AZN31061.1"/>
    </source>
</evidence>
<organism evidence="2 3">
    <name type="scientific">Flaviflexus salsibiostraticola</name>
    <dbReference type="NCBI Taxonomy" id="1282737"/>
    <lineage>
        <taxon>Bacteria</taxon>
        <taxon>Bacillati</taxon>
        <taxon>Actinomycetota</taxon>
        <taxon>Actinomycetes</taxon>
        <taxon>Actinomycetales</taxon>
        <taxon>Actinomycetaceae</taxon>
        <taxon>Flaviflexus</taxon>
    </lineage>
</organism>
<name>A0A3S8ZCI4_9ACTO</name>
<gene>
    <name evidence="2" type="ORF">EJO69_04955</name>
</gene>
<dbReference type="AlphaFoldDB" id="A0A3S8ZCI4"/>
<keyword evidence="3" id="KW-1185">Reference proteome</keyword>
<protein>
    <submittedName>
        <fullName evidence="2">Nucleoside/nucleotide kinase family protein</fullName>
    </submittedName>
</protein>
<dbReference type="SUPFAM" id="SSF52540">
    <property type="entry name" value="P-loop containing nucleoside triphosphate hydrolases"/>
    <property type="match status" value="1"/>
</dbReference>
<evidence type="ECO:0000313" key="3">
    <source>
        <dbReference type="Proteomes" id="UP000270021"/>
    </source>
</evidence>
<dbReference type="Pfam" id="PF00485">
    <property type="entry name" value="PRK"/>
    <property type="match status" value="1"/>
</dbReference>
<dbReference type="EMBL" id="CP034438">
    <property type="protein sequence ID" value="AZN31061.1"/>
    <property type="molecule type" value="Genomic_DNA"/>
</dbReference>
<dbReference type="Gene3D" id="3.40.50.300">
    <property type="entry name" value="P-loop containing nucleotide triphosphate hydrolases"/>
    <property type="match status" value="1"/>
</dbReference>
<proteinExistence type="predicted"/>
<sequence>MPEHVDFRTGEGLSELVQLAEEMASNRSILGITGAPGAGKSTLSGRLVAALDGRAVVAGMDGFHLTNDELLRLGRRDRKGAPDTFDVHGYMAMLWRIRNEPGDIYAPEYQRGIGHSIAGAIRVPADTPLVITEGNYLLLDEGLWSSVRGLLDEVWYVEVPEEIRVERLIARHIESGKDPERARAWTLGPDQANAELVAQHRDRADRIITLD</sequence>
<accession>A0A3S8ZCI4</accession>
<dbReference type="NCBIfam" id="NF006743">
    <property type="entry name" value="PRK09270.1-2"/>
    <property type="match status" value="1"/>
</dbReference>
<keyword evidence="2" id="KW-0808">Transferase</keyword>
<dbReference type="GO" id="GO:0016301">
    <property type="term" value="F:kinase activity"/>
    <property type="evidence" value="ECO:0007669"/>
    <property type="project" value="UniProtKB-KW"/>
</dbReference>
<feature type="domain" description="Phosphoribulokinase/uridine kinase" evidence="1">
    <location>
        <begin position="29"/>
        <end position="178"/>
    </location>
</feature>